<protein>
    <recommendedName>
        <fullName evidence="4">DUF4219 domain-containing protein</fullName>
    </recommendedName>
</protein>
<accession>A0A2N5VR83</accession>
<evidence type="ECO:0000313" key="3">
    <source>
        <dbReference type="Proteomes" id="UP000235388"/>
    </source>
</evidence>
<sequence length="219" mass="24503">MLDGKNLPVLTSSNFTSWKIRVQGYCMQHRYYKFLNNPNPPADAAALADWEDKKIKANKSSSVQNQLIVYQEFLALTYKNSVGTFLDKLDARLSGMTAVGLVVEEPEKANIKESLLCKAILAKLPAKFAAAKEILYQKRPLKITVIRECLESKKRKAAAPSTTPAVIKQEANLKAKTQPSKSNAKKDYPRCSAGWHNPKTFSPRDTSNTTEELLQNIKM</sequence>
<proteinExistence type="predicted"/>
<gene>
    <name evidence="2" type="ORF">PCANC_10603</name>
</gene>
<dbReference type="STRING" id="200324.A0A2N5VR83"/>
<evidence type="ECO:0008006" key="4">
    <source>
        <dbReference type="Google" id="ProtNLM"/>
    </source>
</evidence>
<evidence type="ECO:0000313" key="2">
    <source>
        <dbReference type="EMBL" id="PLW52476.1"/>
    </source>
</evidence>
<name>A0A2N5VR83_9BASI</name>
<keyword evidence="3" id="KW-1185">Reference proteome</keyword>
<evidence type="ECO:0000256" key="1">
    <source>
        <dbReference type="SAM" id="MobiDB-lite"/>
    </source>
</evidence>
<organism evidence="2 3">
    <name type="scientific">Puccinia coronata f. sp. avenae</name>
    <dbReference type="NCBI Taxonomy" id="200324"/>
    <lineage>
        <taxon>Eukaryota</taxon>
        <taxon>Fungi</taxon>
        <taxon>Dikarya</taxon>
        <taxon>Basidiomycota</taxon>
        <taxon>Pucciniomycotina</taxon>
        <taxon>Pucciniomycetes</taxon>
        <taxon>Pucciniales</taxon>
        <taxon>Pucciniaceae</taxon>
        <taxon>Puccinia</taxon>
    </lineage>
</organism>
<dbReference type="EMBL" id="PGCJ01000080">
    <property type="protein sequence ID" value="PLW52476.1"/>
    <property type="molecule type" value="Genomic_DNA"/>
</dbReference>
<dbReference type="AlphaFoldDB" id="A0A2N5VR83"/>
<dbReference type="OrthoDB" id="2504515at2759"/>
<comment type="caution">
    <text evidence="2">The sequence shown here is derived from an EMBL/GenBank/DDBJ whole genome shotgun (WGS) entry which is preliminary data.</text>
</comment>
<feature type="compositionally biased region" description="Polar residues" evidence="1">
    <location>
        <begin position="199"/>
        <end position="219"/>
    </location>
</feature>
<dbReference type="Proteomes" id="UP000235388">
    <property type="component" value="Unassembled WGS sequence"/>
</dbReference>
<feature type="region of interest" description="Disordered" evidence="1">
    <location>
        <begin position="172"/>
        <end position="219"/>
    </location>
</feature>
<reference evidence="2 3" key="1">
    <citation type="submission" date="2017-11" db="EMBL/GenBank/DDBJ databases">
        <title>De novo assembly and phasing of dikaryotic genomes from two isolates of Puccinia coronata f. sp. avenae, the causal agent of oat crown rust.</title>
        <authorList>
            <person name="Miller M.E."/>
            <person name="Zhang Y."/>
            <person name="Omidvar V."/>
            <person name="Sperschneider J."/>
            <person name="Schwessinger B."/>
            <person name="Raley C."/>
            <person name="Palmer J.M."/>
            <person name="Garnica D."/>
            <person name="Upadhyaya N."/>
            <person name="Rathjen J."/>
            <person name="Taylor J.M."/>
            <person name="Park R.F."/>
            <person name="Dodds P.N."/>
            <person name="Hirsch C.D."/>
            <person name="Kianian S.F."/>
            <person name="Figueroa M."/>
        </authorList>
    </citation>
    <scope>NUCLEOTIDE SEQUENCE [LARGE SCALE GENOMIC DNA]</scope>
    <source>
        <strain evidence="2">12NC29</strain>
    </source>
</reference>